<dbReference type="Proteomes" id="UP000515125">
    <property type="component" value="Unplaced"/>
</dbReference>
<dbReference type="PRINTS" id="PR00625">
    <property type="entry name" value="JDOMAIN"/>
</dbReference>
<dbReference type="PANTHER" id="PTHR43096:SF10">
    <property type="entry name" value="CHAPERONE PROTEIN DNAJ A6, CHLOROPLASTIC"/>
    <property type="match status" value="1"/>
</dbReference>
<evidence type="ECO:0000259" key="1">
    <source>
        <dbReference type="PROSITE" id="PS50076"/>
    </source>
</evidence>
<dbReference type="RefSeq" id="XP_026190998.1">
    <property type="nucleotide sequence ID" value="XM_026335213.1"/>
</dbReference>
<protein>
    <submittedName>
        <fullName evidence="3">Uncharacterized protein LOC34620888</fullName>
    </submittedName>
</protein>
<dbReference type="SUPFAM" id="SSF46565">
    <property type="entry name" value="Chaperone J-domain"/>
    <property type="match status" value="1"/>
</dbReference>
<dbReference type="InterPro" id="IPR001623">
    <property type="entry name" value="DnaJ_domain"/>
</dbReference>
<organism evidence="2 3">
    <name type="scientific">Cyclospora cayetanensis</name>
    <dbReference type="NCBI Taxonomy" id="88456"/>
    <lineage>
        <taxon>Eukaryota</taxon>
        <taxon>Sar</taxon>
        <taxon>Alveolata</taxon>
        <taxon>Apicomplexa</taxon>
        <taxon>Conoidasida</taxon>
        <taxon>Coccidia</taxon>
        <taxon>Eucoccidiorida</taxon>
        <taxon>Eimeriorina</taxon>
        <taxon>Eimeriidae</taxon>
        <taxon>Cyclospora</taxon>
    </lineage>
</organism>
<dbReference type="SMART" id="SM00271">
    <property type="entry name" value="DnaJ"/>
    <property type="match status" value="1"/>
</dbReference>
<dbReference type="InterPro" id="IPR036869">
    <property type="entry name" value="J_dom_sf"/>
</dbReference>
<dbReference type="PANTHER" id="PTHR43096">
    <property type="entry name" value="DNAJ HOMOLOG 1, MITOCHONDRIAL-RELATED"/>
    <property type="match status" value="1"/>
</dbReference>
<reference evidence="3" key="1">
    <citation type="submission" date="2025-08" db="UniProtKB">
        <authorList>
            <consortium name="RefSeq"/>
        </authorList>
    </citation>
    <scope>IDENTIFICATION</scope>
</reference>
<feature type="domain" description="J" evidence="1">
    <location>
        <begin position="54"/>
        <end position="118"/>
    </location>
</feature>
<dbReference type="Gene3D" id="1.10.287.110">
    <property type="entry name" value="DnaJ domain"/>
    <property type="match status" value="1"/>
</dbReference>
<dbReference type="CDD" id="cd06257">
    <property type="entry name" value="DnaJ"/>
    <property type="match status" value="1"/>
</dbReference>
<evidence type="ECO:0000313" key="3">
    <source>
        <dbReference type="RefSeq" id="XP_026190998.1"/>
    </source>
</evidence>
<name>A0A6P6RT47_9EIME</name>
<accession>A0A6P6RT47</accession>
<dbReference type="AlphaFoldDB" id="A0A6P6RT47"/>
<dbReference type="GeneID" id="34620888"/>
<sequence length="456" mass="51672">MEDIFFHMLFVVPLTRWITSIDRPWNRKSTKVGACLALVALFIIGMLQSTREPNHFETIGVPPNAPPRVVSSTYRKLSLQYHPDKNPSMEAKEMFAKIREAHEVIGSEKRRDAFCRFGDFSTDGAVDDEHFYDVLLVAVFHCLIPFVFGYLHTFGDASLTTRQFFCSYLALVFASELLLRFDSSAYGLFSFMPFVGSYLPFEKVVVLHNWVPIVLNALLLLGPDFANQQEELREEVCRHLLKSALDNITQLEAFLEVAEGVLVKSGALPLRVRWARAAQLEAEAAAAAGQKGPPPADAAERFVQRVSARRLQQRLLREKAKEEAEVAAVFAKIPFKENVNPKIVEAERKAQLTALGFTETSEPATPWRLNPSARSEEETPDLWGQAMDNEARTWPEGLELNDLLRREDCTTYGFDLKRKGFLKLLDRYEEDAEKGSGISLGSVIFFGMIFFRWYSS</sequence>
<proteinExistence type="predicted"/>
<dbReference type="GO" id="GO:0042026">
    <property type="term" value="P:protein refolding"/>
    <property type="evidence" value="ECO:0007669"/>
    <property type="project" value="TreeGrafter"/>
</dbReference>
<dbReference type="GO" id="GO:0005737">
    <property type="term" value="C:cytoplasm"/>
    <property type="evidence" value="ECO:0007669"/>
    <property type="project" value="TreeGrafter"/>
</dbReference>
<keyword evidence="2" id="KW-1185">Reference proteome</keyword>
<dbReference type="Pfam" id="PF00226">
    <property type="entry name" value="DnaJ"/>
    <property type="match status" value="1"/>
</dbReference>
<dbReference type="GO" id="GO:0051082">
    <property type="term" value="F:unfolded protein binding"/>
    <property type="evidence" value="ECO:0007669"/>
    <property type="project" value="TreeGrafter"/>
</dbReference>
<dbReference type="OrthoDB" id="10250354at2759"/>
<evidence type="ECO:0000313" key="2">
    <source>
        <dbReference type="Proteomes" id="UP000515125"/>
    </source>
</evidence>
<gene>
    <name evidence="3" type="primary">LOC34620888</name>
</gene>
<dbReference type="PROSITE" id="PS50076">
    <property type="entry name" value="DNAJ_2"/>
    <property type="match status" value="1"/>
</dbReference>